<keyword evidence="3" id="KW-1185">Reference proteome</keyword>
<feature type="transmembrane region" description="Helical" evidence="1">
    <location>
        <begin position="159"/>
        <end position="180"/>
    </location>
</feature>
<feature type="transmembrane region" description="Helical" evidence="1">
    <location>
        <begin position="57"/>
        <end position="76"/>
    </location>
</feature>
<evidence type="ECO:0000256" key="1">
    <source>
        <dbReference type="SAM" id="Phobius"/>
    </source>
</evidence>
<dbReference type="Proteomes" id="UP001500037">
    <property type="component" value="Unassembled WGS sequence"/>
</dbReference>
<dbReference type="EMBL" id="BAAALF010000079">
    <property type="protein sequence ID" value="GAA1247313.1"/>
    <property type="molecule type" value="Genomic_DNA"/>
</dbReference>
<dbReference type="InterPro" id="IPR045382">
    <property type="entry name" value="DUF6529"/>
</dbReference>
<gene>
    <name evidence="2" type="ORF">GCM10009665_42880</name>
</gene>
<dbReference type="Pfam" id="PF20139">
    <property type="entry name" value="DUF6529"/>
    <property type="match status" value="1"/>
</dbReference>
<comment type="caution">
    <text evidence="2">The sequence shown here is derived from an EMBL/GenBank/DDBJ whole genome shotgun (WGS) entry which is preliminary data.</text>
</comment>
<feature type="transmembrane region" description="Helical" evidence="1">
    <location>
        <begin position="126"/>
        <end position="147"/>
    </location>
</feature>
<name>A0ABN1WEL0_9ACTN</name>
<accession>A0ABN1WEL0</accession>
<keyword evidence="1" id="KW-1133">Transmembrane helix</keyword>
<evidence type="ECO:0000313" key="2">
    <source>
        <dbReference type="EMBL" id="GAA1247313.1"/>
    </source>
</evidence>
<proteinExistence type="predicted"/>
<keyword evidence="1" id="KW-0472">Membrane</keyword>
<dbReference type="RefSeq" id="WP_344443473.1">
    <property type="nucleotide sequence ID" value="NZ_BAAALF010000079.1"/>
</dbReference>
<sequence>MPSTVRRSSSVAVRLLLAAALAAAVTVALYVTGRHQTPDYTAELFGRSGAAAVRLKAWLATVVLGLAVVQLALALWMYGRLPGVHRVPRGVRTAHRLCGVLLFAVTVPVAVQCMRGYGVETTGPRVVAHAVAGCFFYGAFAAKVLLVRSRRLPGWVLPLAGGALVATVAVLWYTAALWYFNGYALP</sequence>
<organism evidence="2 3">
    <name type="scientific">Kitasatospora nipponensis</name>
    <dbReference type="NCBI Taxonomy" id="258049"/>
    <lineage>
        <taxon>Bacteria</taxon>
        <taxon>Bacillati</taxon>
        <taxon>Actinomycetota</taxon>
        <taxon>Actinomycetes</taxon>
        <taxon>Kitasatosporales</taxon>
        <taxon>Streptomycetaceae</taxon>
        <taxon>Kitasatospora</taxon>
    </lineage>
</organism>
<protein>
    <submittedName>
        <fullName evidence="2">DUF6529 family protein</fullName>
    </submittedName>
</protein>
<feature type="transmembrane region" description="Helical" evidence="1">
    <location>
        <begin position="97"/>
        <end position="114"/>
    </location>
</feature>
<evidence type="ECO:0000313" key="3">
    <source>
        <dbReference type="Proteomes" id="UP001500037"/>
    </source>
</evidence>
<reference evidence="2 3" key="1">
    <citation type="journal article" date="2019" name="Int. J. Syst. Evol. Microbiol.">
        <title>The Global Catalogue of Microorganisms (GCM) 10K type strain sequencing project: providing services to taxonomists for standard genome sequencing and annotation.</title>
        <authorList>
            <consortium name="The Broad Institute Genomics Platform"/>
            <consortium name="The Broad Institute Genome Sequencing Center for Infectious Disease"/>
            <person name="Wu L."/>
            <person name="Ma J."/>
        </authorList>
    </citation>
    <scope>NUCLEOTIDE SEQUENCE [LARGE SCALE GENOMIC DNA]</scope>
    <source>
        <strain evidence="2 3">JCM 13004</strain>
    </source>
</reference>
<keyword evidence="1" id="KW-0812">Transmembrane</keyword>